<proteinExistence type="predicted"/>
<comment type="caution">
    <text evidence="1">The sequence shown here is derived from an EMBL/GenBank/DDBJ whole genome shotgun (WGS) entry which is preliminary data.</text>
</comment>
<dbReference type="EMBL" id="PDND01000171">
    <property type="protein sequence ID" value="PGH30460.1"/>
    <property type="molecule type" value="Genomic_DNA"/>
</dbReference>
<feature type="non-terminal residue" evidence="1">
    <location>
        <position position="1"/>
    </location>
</feature>
<sequence>IEESQILKFTAVTLNVNSLIKEIYTYLNSLKIKNKKSQLSAIITTTS</sequence>
<accession>A0A2B7ZAR8</accession>
<reference evidence="1 2" key="1">
    <citation type="submission" date="2017-10" db="EMBL/GenBank/DDBJ databases">
        <title>Comparative genomics in systemic dimorphic fungi from Ajellomycetaceae.</title>
        <authorList>
            <person name="Munoz J.F."/>
            <person name="Mcewen J.G."/>
            <person name="Clay O.K."/>
            <person name="Cuomo C.A."/>
        </authorList>
    </citation>
    <scope>NUCLEOTIDE SEQUENCE [LARGE SCALE GENOMIC DNA]</scope>
    <source>
        <strain evidence="1 2">UAMH4076</strain>
    </source>
</reference>
<protein>
    <submittedName>
        <fullName evidence="1">Uncharacterized protein</fullName>
    </submittedName>
</protein>
<evidence type="ECO:0000313" key="2">
    <source>
        <dbReference type="Proteomes" id="UP000226031"/>
    </source>
</evidence>
<name>A0A2B7ZAR8_9EURO</name>
<dbReference type="AlphaFoldDB" id="A0A2B7ZAR8"/>
<gene>
    <name evidence="1" type="ORF">GX50_06781</name>
</gene>
<evidence type="ECO:0000313" key="1">
    <source>
        <dbReference type="EMBL" id="PGH30460.1"/>
    </source>
</evidence>
<organism evidence="1 2">
    <name type="scientific">[Emmonsia] crescens</name>
    <dbReference type="NCBI Taxonomy" id="73230"/>
    <lineage>
        <taxon>Eukaryota</taxon>
        <taxon>Fungi</taxon>
        <taxon>Dikarya</taxon>
        <taxon>Ascomycota</taxon>
        <taxon>Pezizomycotina</taxon>
        <taxon>Eurotiomycetes</taxon>
        <taxon>Eurotiomycetidae</taxon>
        <taxon>Onygenales</taxon>
        <taxon>Ajellomycetaceae</taxon>
        <taxon>Emergomyces</taxon>
    </lineage>
</organism>
<dbReference type="Proteomes" id="UP000226031">
    <property type="component" value="Unassembled WGS sequence"/>
</dbReference>
<keyword evidence="2" id="KW-1185">Reference proteome</keyword>